<dbReference type="Gene3D" id="2.60.40.1120">
    <property type="entry name" value="Carboxypeptidase-like, regulatory domain"/>
    <property type="match status" value="1"/>
</dbReference>
<gene>
    <name evidence="1" type="ORF">JYU06_03310</name>
</gene>
<dbReference type="InterPro" id="IPR008969">
    <property type="entry name" value="CarboxyPept-like_regulatory"/>
</dbReference>
<protein>
    <submittedName>
        <fullName evidence="1">Carboxypeptidase regulatory-like domain-containing protein</fullName>
    </submittedName>
</protein>
<keyword evidence="2" id="KW-1185">Reference proteome</keyword>
<comment type="caution">
    <text evidence="1">The sequence shown here is derived from an EMBL/GenBank/DDBJ whole genome shotgun (WGS) entry which is preliminary data.</text>
</comment>
<name>A0ABS3ATW4_9BACT</name>
<dbReference type="SUPFAM" id="SSF49464">
    <property type="entry name" value="Carboxypeptidase regulatory domain-like"/>
    <property type="match status" value="1"/>
</dbReference>
<evidence type="ECO:0000313" key="2">
    <source>
        <dbReference type="Proteomes" id="UP000717534"/>
    </source>
</evidence>
<sequence>MLTIVAIGLFLTACSSGNDGGSVSGSGSSTVEGNVSSITMAMLPPLDNKEYSLAGFLKSLLPVQSAYADSTVEGVQVGIGSLGTTTNSSGYFRIDGVPPGTHEIVFSKNNQTARTSVGVGENEIITMRNVRMQGSQARVENVEHQPMGGTPGTPQN</sequence>
<accession>A0ABS3ATW4</accession>
<dbReference type="Pfam" id="PF13620">
    <property type="entry name" value="CarboxypepD_reg"/>
    <property type="match status" value="1"/>
</dbReference>
<dbReference type="Proteomes" id="UP000717534">
    <property type="component" value="Unassembled WGS sequence"/>
</dbReference>
<dbReference type="EMBL" id="JAFITO010000022">
    <property type="protein sequence ID" value="MBN4068533.1"/>
    <property type="molecule type" value="Genomic_DNA"/>
</dbReference>
<organism evidence="1 2">
    <name type="scientific">Desulfotalea psychrophila</name>
    <dbReference type="NCBI Taxonomy" id="84980"/>
    <lineage>
        <taxon>Bacteria</taxon>
        <taxon>Pseudomonadati</taxon>
        <taxon>Thermodesulfobacteriota</taxon>
        <taxon>Desulfobulbia</taxon>
        <taxon>Desulfobulbales</taxon>
        <taxon>Desulfocapsaceae</taxon>
        <taxon>Desulfotalea</taxon>
    </lineage>
</organism>
<evidence type="ECO:0000313" key="1">
    <source>
        <dbReference type="EMBL" id="MBN4068533.1"/>
    </source>
</evidence>
<proteinExistence type="predicted"/>
<reference evidence="1 2" key="1">
    <citation type="submission" date="2021-02" db="EMBL/GenBank/DDBJ databases">
        <title>Activity-based single-cell genomes from oceanic crustal fluid captures similar information to metagenomic and metatranscriptomic surveys with orders of magnitude less sampling.</title>
        <authorList>
            <person name="D'Angelo T.S."/>
            <person name="Orcutt B.N."/>
        </authorList>
    </citation>
    <scope>NUCLEOTIDE SEQUENCE [LARGE SCALE GENOMIC DNA]</scope>
    <source>
        <strain evidence="1">AH-315-G02</strain>
    </source>
</reference>